<protein>
    <recommendedName>
        <fullName evidence="1">SCP domain-containing protein</fullName>
    </recommendedName>
</protein>
<accession>A0A6J8D0V3</accession>
<organism evidence="2 3">
    <name type="scientific">Mytilus coruscus</name>
    <name type="common">Sea mussel</name>
    <dbReference type="NCBI Taxonomy" id="42192"/>
    <lineage>
        <taxon>Eukaryota</taxon>
        <taxon>Metazoa</taxon>
        <taxon>Spiralia</taxon>
        <taxon>Lophotrochozoa</taxon>
        <taxon>Mollusca</taxon>
        <taxon>Bivalvia</taxon>
        <taxon>Autobranchia</taxon>
        <taxon>Pteriomorphia</taxon>
        <taxon>Mytilida</taxon>
        <taxon>Mytiloidea</taxon>
        <taxon>Mytilidae</taxon>
        <taxon>Mytilinae</taxon>
        <taxon>Mytilus</taxon>
    </lineage>
</organism>
<dbReference type="Gene3D" id="3.40.33.10">
    <property type="entry name" value="CAP"/>
    <property type="match status" value="2"/>
</dbReference>
<dbReference type="AlphaFoldDB" id="A0A6J8D0V3"/>
<name>A0A6J8D0V3_MYTCO</name>
<feature type="domain" description="SCP" evidence="1">
    <location>
        <begin position="44"/>
        <end position="187"/>
    </location>
</feature>
<evidence type="ECO:0000259" key="1">
    <source>
        <dbReference type="SMART" id="SM00198"/>
    </source>
</evidence>
<dbReference type="InterPro" id="IPR035940">
    <property type="entry name" value="CAP_sf"/>
</dbReference>
<evidence type="ECO:0000313" key="3">
    <source>
        <dbReference type="Proteomes" id="UP000507470"/>
    </source>
</evidence>
<dbReference type="SUPFAM" id="SSF55797">
    <property type="entry name" value="PR-1-like"/>
    <property type="match status" value="2"/>
</dbReference>
<proteinExistence type="predicted"/>
<keyword evidence="3" id="KW-1185">Reference proteome</keyword>
<dbReference type="OrthoDB" id="414826at2759"/>
<dbReference type="Pfam" id="PF00188">
    <property type="entry name" value="CAP"/>
    <property type="match status" value="1"/>
</dbReference>
<dbReference type="InterPro" id="IPR001283">
    <property type="entry name" value="CRISP-related"/>
</dbReference>
<dbReference type="InterPro" id="IPR014044">
    <property type="entry name" value="CAP_dom"/>
</dbReference>
<reference evidence="2 3" key="1">
    <citation type="submission" date="2020-06" db="EMBL/GenBank/DDBJ databases">
        <authorList>
            <person name="Li R."/>
            <person name="Bekaert M."/>
        </authorList>
    </citation>
    <scope>NUCLEOTIDE SEQUENCE [LARGE SCALE GENOMIC DNA]</scope>
    <source>
        <strain evidence="3">wild</strain>
    </source>
</reference>
<dbReference type="EMBL" id="CACVKT020006421">
    <property type="protein sequence ID" value="CAC5401469.1"/>
    <property type="molecule type" value="Genomic_DNA"/>
</dbReference>
<sequence>MSTPVVILFYTAGRQTTDAATTTSISLYVNQKGKIGRSVKLTHRDKLMIVNYHNDIRRLIYASNMQALSWDPAAAEKAREWGHNCIFNRLWDDNYGENLYKTYFTKATRSREVMMDALKDWDKERQNLFSWDVKCTESETCNYKQLVSAKSDTVGCALIKCPRMIESKKTTNYNMNYFICFYSPKVELDKQPFTYGRKCSACPQGYHCKRKMCTKKKWTKIKHSGNVINEKLPERKLNIPTANIIIREDSRGYIPNRNTSNDQTNVLLPIPPAALKGREASEKVFNGENTELKITQRRRRRSSVTVEEQNDLTQAHNLLRGNQMTALKWSRYLQRWADYVIRCAVEYPGPITTYTNFGKISNGGNIYNIVYNWGNEGYNVNRKLESGCRTPADRERCNHNVIVKNEFLREYACAARNCQNGKRQLTCVYR</sequence>
<dbReference type="PANTHER" id="PTHR10334">
    <property type="entry name" value="CYSTEINE-RICH SECRETORY PROTEIN-RELATED"/>
    <property type="match status" value="1"/>
</dbReference>
<dbReference type="SMART" id="SM00198">
    <property type="entry name" value="SCP"/>
    <property type="match status" value="1"/>
</dbReference>
<evidence type="ECO:0000313" key="2">
    <source>
        <dbReference type="EMBL" id="CAC5401469.1"/>
    </source>
</evidence>
<dbReference type="Proteomes" id="UP000507470">
    <property type="component" value="Unassembled WGS sequence"/>
</dbReference>
<gene>
    <name evidence="2" type="ORF">MCOR_35550</name>
</gene>
<dbReference type="CDD" id="cd05380">
    <property type="entry name" value="CAP_euk"/>
    <property type="match status" value="1"/>
</dbReference>